<organism evidence="1 2">
    <name type="scientific">Halomonas elongata</name>
    <dbReference type="NCBI Taxonomy" id="2746"/>
    <lineage>
        <taxon>Bacteria</taxon>
        <taxon>Pseudomonadati</taxon>
        <taxon>Pseudomonadota</taxon>
        <taxon>Gammaproteobacteria</taxon>
        <taxon>Oceanospirillales</taxon>
        <taxon>Halomonadaceae</taxon>
        <taxon>Halomonas</taxon>
    </lineage>
</organism>
<protein>
    <submittedName>
        <fullName evidence="1">Uncharacterized protein</fullName>
    </submittedName>
</protein>
<dbReference type="Proteomes" id="UP000092504">
    <property type="component" value="Unassembled WGS sequence"/>
</dbReference>
<dbReference type="EMBL" id="MAJD01000001">
    <property type="protein sequence ID" value="OBX36988.1"/>
    <property type="molecule type" value="Genomic_DNA"/>
</dbReference>
<reference evidence="1 2" key="1">
    <citation type="submission" date="2016-06" db="EMBL/GenBank/DDBJ databases">
        <title>Genome sequence of halotolerant plant growth promoting strain of Halomonas elongata HEK1 isolated from salterns of Rann of Kutch, Gujarat, India.</title>
        <authorList>
            <person name="Gaba S."/>
            <person name="Singh R.N."/>
            <person name="Abrol S."/>
            <person name="Kaushik R."/>
            <person name="Saxena A.K."/>
        </authorList>
    </citation>
    <scope>NUCLEOTIDE SEQUENCE [LARGE SCALE GENOMIC DNA]</scope>
    <source>
        <strain evidence="1 2">HEK1</strain>
    </source>
</reference>
<evidence type="ECO:0000313" key="2">
    <source>
        <dbReference type="Proteomes" id="UP000092504"/>
    </source>
</evidence>
<accession>A0A1B8P423</accession>
<name>A0A1B8P423_HALEL</name>
<evidence type="ECO:0000313" key="1">
    <source>
        <dbReference type="EMBL" id="OBX36988.1"/>
    </source>
</evidence>
<proteinExistence type="predicted"/>
<sequence>MNQESRLAMTVDTDLDLSQRKTIARALDMLGSALADHGHEWSDEECGAYEAAHRELQGVEMTPREAVQAVSDGIKEFGVSGS</sequence>
<gene>
    <name evidence="1" type="ORF">A8U91_01336</name>
</gene>
<dbReference type="AlphaFoldDB" id="A0A1B8P423"/>
<comment type="caution">
    <text evidence="1">The sequence shown here is derived from an EMBL/GenBank/DDBJ whole genome shotgun (WGS) entry which is preliminary data.</text>
</comment>